<evidence type="ECO:0000256" key="1">
    <source>
        <dbReference type="SAM" id="MobiDB-lite"/>
    </source>
</evidence>
<sequence>MPSRRISIPNAGEGNRGLVAQLPRSACPRMHRLGAADEIAVKEPRIRDPGSGIRDPGSGRRKRRRRATGRRGEPEGSSVGSSKTRGGNRTRCSTAPREACRFPWTAKAKARRNLSLPLSTYSALGGLPQGPGHGAESSADAANLRKWRHDVRVLWSTRGGRGDVEPVVGPAVRSWALEAEVWGCAPPGRAKRPAEPSRGRHPEMRTCPTGDTTDLAAQVIRSAAAVRRSAAASEVSQ</sequence>
<gene>
    <name evidence="2" type="ORF">SAMN05216268_109159</name>
</gene>
<accession>A0A9X8QUK1</accession>
<evidence type="ECO:0000313" key="2">
    <source>
        <dbReference type="EMBL" id="SHM22198.1"/>
    </source>
</evidence>
<name>A0A9X8QUK1_9ACTN</name>
<evidence type="ECO:0000313" key="3">
    <source>
        <dbReference type="Proteomes" id="UP000184388"/>
    </source>
</evidence>
<dbReference type="AlphaFoldDB" id="A0A9X8QUK1"/>
<feature type="region of interest" description="Disordered" evidence="1">
    <location>
        <begin position="185"/>
        <end position="213"/>
    </location>
</feature>
<feature type="compositionally biased region" description="Polar residues" evidence="1">
    <location>
        <begin position="78"/>
        <end position="93"/>
    </location>
</feature>
<feature type="region of interest" description="Disordered" evidence="1">
    <location>
        <begin position="33"/>
        <end position="94"/>
    </location>
</feature>
<dbReference type="Proteomes" id="UP000184388">
    <property type="component" value="Unassembled WGS sequence"/>
</dbReference>
<reference evidence="3" key="1">
    <citation type="submission" date="2016-11" db="EMBL/GenBank/DDBJ databases">
        <authorList>
            <person name="Jaros S."/>
            <person name="Januszkiewicz K."/>
            <person name="Wedrychowicz H."/>
        </authorList>
    </citation>
    <scope>NUCLEOTIDE SEQUENCE [LARGE SCALE GENOMIC DNA]</scope>
    <source>
        <strain evidence="3">CGMCC 4.3555</strain>
    </source>
</reference>
<proteinExistence type="predicted"/>
<feature type="compositionally biased region" description="Basic residues" evidence="1">
    <location>
        <begin position="59"/>
        <end position="69"/>
    </location>
</feature>
<dbReference type="EMBL" id="FRBK01000009">
    <property type="protein sequence ID" value="SHM22198.1"/>
    <property type="molecule type" value="Genomic_DNA"/>
</dbReference>
<feature type="compositionally biased region" description="Basic and acidic residues" evidence="1">
    <location>
        <begin position="192"/>
        <end position="204"/>
    </location>
</feature>
<organism evidence="2 3">
    <name type="scientific">Streptomyces yunnanensis</name>
    <dbReference type="NCBI Taxonomy" id="156453"/>
    <lineage>
        <taxon>Bacteria</taxon>
        <taxon>Bacillati</taxon>
        <taxon>Actinomycetota</taxon>
        <taxon>Actinomycetes</taxon>
        <taxon>Kitasatosporales</taxon>
        <taxon>Streptomycetaceae</taxon>
        <taxon>Streptomyces</taxon>
    </lineage>
</organism>
<feature type="compositionally biased region" description="Basic and acidic residues" evidence="1">
    <location>
        <begin position="39"/>
        <end position="48"/>
    </location>
</feature>
<comment type="caution">
    <text evidence="2">The sequence shown here is derived from an EMBL/GenBank/DDBJ whole genome shotgun (WGS) entry which is preliminary data.</text>
</comment>
<protein>
    <submittedName>
        <fullName evidence="2">Uncharacterized protein</fullName>
    </submittedName>
</protein>